<comment type="caution">
    <text evidence="8">Lacks conserved residue(s) required for the propagation of feature annotation.</text>
</comment>
<dbReference type="InterPro" id="IPR023415">
    <property type="entry name" value="LDLR_class-A_CS"/>
</dbReference>
<evidence type="ECO:0000313" key="13">
    <source>
        <dbReference type="EMBL" id="KRZ72407.1"/>
    </source>
</evidence>
<feature type="disulfide bond" evidence="8">
    <location>
        <begin position="190"/>
        <end position="205"/>
    </location>
</feature>
<keyword evidence="13" id="KW-0449">Lipoprotein</keyword>
<feature type="transmembrane region" description="Helical" evidence="10">
    <location>
        <begin position="326"/>
        <end position="347"/>
    </location>
</feature>
<feature type="signal peptide" evidence="11">
    <location>
        <begin position="1"/>
        <end position="17"/>
    </location>
</feature>
<evidence type="ECO:0000256" key="4">
    <source>
        <dbReference type="ARBA" id="ARBA00022989"/>
    </source>
</evidence>
<keyword evidence="7" id="KW-0325">Glycoprotein</keyword>
<keyword evidence="4 10" id="KW-1133">Transmembrane helix</keyword>
<dbReference type="PANTHER" id="PTHR46876">
    <property type="entry name" value="LOW-DENSITY LIPOPROTEIN RECEPTOR-RELATED PROTEIN 11"/>
    <property type="match status" value="1"/>
</dbReference>
<dbReference type="CDD" id="cd00112">
    <property type="entry name" value="LDLa"/>
    <property type="match status" value="1"/>
</dbReference>
<dbReference type="InterPro" id="IPR013980">
    <property type="entry name" value="MANSC_dom"/>
</dbReference>
<sequence>MISELFHVYLLLHLVVSWNNSPCQHFYDLSNGTIIKTTDSIQRGAKFLLTSRQSSLEQCMQICCETEDCNLAIFPAKTQASEKDNCYLFDCGEINNFKCVFVLNKNYISMKMSVNHQDLPNYRRRGQFSDFVSPPSEKDFNYPYSQPRQPSYSYINQKEMEHQDSTSPKCGRYQWQCEQSEECIALYDVCDGLEQCLDGSDEKNCSSKWMQKAEKMGNSFDKLTKQPLRQPNSKSENLFSMYSDGGNAGSITENKSQQMKTHPISNNLKELADAEHSDAQDRTATLKPNERSQDISNISSTTKHSILPITARPLQASKILDYKMKVAALLLGTGIAMAGIVLIYVGCRLRNRKRRIRIGQMMTADEGEFLIGGMLAFV</sequence>
<name>A0A0V1MKU6_9BILA</name>
<dbReference type="InterPro" id="IPR011106">
    <property type="entry name" value="MANSC_N"/>
</dbReference>
<dbReference type="STRING" id="268474.A0A0V1MKU6"/>
<comment type="subcellular location">
    <subcellularLocation>
        <location evidence="1">Membrane</location>
        <topology evidence="1">Single-pass type I membrane protein</topology>
    </subcellularLocation>
</comment>
<comment type="caution">
    <text evidence="13">The sequence shown here is derived from an EMBL/GenBank/DDBJ whole genome shotgun (WGS) entry which is preliminary data.</text>
</comment>
<feature type="chain" id="PRO_5006882648" evidence="11">
    <location>
        <begin position="18"/>
        <end position="378"/>
    </location>
</feature>
<dbReference type="Pfam" id="PF07502">
    <property type="entry name" value="MANEC"/>
    <property type="match status" value="1"/>
</dbReference>
<reference evidence="13 14" key="1">
    <citation type="submission" date="2015-01" db="EMBL/GenBank/DDBJ databases">
        <title>Evolution of Trichinella species and genotypes.</title>
        <authorList>
            <person name="Korhonen P.K."/>
            <person name="Edoardo P."/>
            <person name="Giuseppe L.R."/>
            <person name="Gasser R.B."/>
        </authorList>
    </citation>
    <scope>NUCLEOTIDE SEQUENCE [LARGE SCALE GENOMIC DNA]</scope>
    <source>
        <strain evidence="13">ISS1980</strain>
    </source>
</reference>
<organism evidence="13 14">
    <name type="scientific">Trichinella papuae</name>
    <dbReference type="NCBI Taxonomy" id="268474"/>
    <lineage>
        <taxon>Eukaryota</taxon>
        <taxon>Metazoa</taxon>
        <taxon>Ecdysozoa</taxon>
        <taxon>Nematoda</taxon>
        <taxon>Enoplea</taxon>
        <taxon>Dorylaimia</taxon>
        <taxon>Trichinellida</taxon>
        <taxon>Trichinellidae</taxon>
        <taxon>Trichinella</taxon>
    </lineage>
</organism>
<accession>A0A0V1MKU6</accession>
<evidence type="ECO:0000256" key="8">
    <source>
        <dbReference type="PROSITE-ProRule" id="PRU00124"/>
    </source>
</evidence>
<dbReference type="GO" id="GO:0016020">
    <property type="term" value="C:membrane"/>
    <property type="evidence" value="ECO:0007669"/>
    <property type="project" value="UniProtKB-SubCell"/>
</dbReference>
<dbReference type="PROSITE" id="PS01209">
    <property type="entry name" value="LDLRA_1"/>
    <property type="match status" value="1"/>
</dbReference>
<dbReference type="PROSITE" id="PS50986">
    <property type="entry name" value="MANSC"/>
    <property type="match status" value="1"/>
</dbReference>
<evidence type="ECO:0000256" key="1">
    <source>
        <dbReference type="ARBA" id="ARBA00004479"/>
    </source>
</evidence>
<evidence type="ECO:0000256" key="3">
    <source>
        <dbReference type="ARBA" id="ARBA00022729"/>
    </source>
</evidence>
<keyword evidence="14" id="KW-1185">Reference proteome</keyword>
<dbReference type="PROSITE" id="PS50068">
    <property type="entry name" value="LDLRA_2"/>
    <property type="match status" value="1"/>
</dbReference>
<protein>
    <submittedName>
        <fullName evidence="13">Low-density lipoprotein receptor-related protein 11</fullName>
    </submittedName>
</protein>
<evidence type="ECO:0000256" key="10">
    <source>
        <dbReference type="SAM" id="Phobius"/>
    </source>
</evidence>
<evidence type="ECO:0000256" key="11">
    <source>
        <dbReference type="SAM" id="SignalP"/>
    </source>
</evidence>
<dbReference type="Proteomes" id="UP000054843">
    <property type="component" value="Unassembled WGS sequence"/>
</dbReference>
<dbReference type="Pfam" id="PF00057">
    <property type="entry name" value="Ldl_recept_a"/>
    <property type="match status" value="1"/>
</dbReference>
<feature type="region of interest" description="Disordered" evidence="9">
    <location>
        <begin position="274"/>
        <end position="299"/>
    </location>
</feature>
<evidence type="ECO:0000256" key="5">
    <source>
        <dbReference type="ARBA" id="ARBA00023136"/>
    </source>
</evidence>
<evidence type="ECO:0000313" key="14">
    <source>
        <dbReference type="Proteomes" id="UP000054843"/>
    </source>
</evidence>
<keyword evidence="3 11" id="KW-0732">Signal</keyword>
<dbReference type="SMART" id="SM00765">
    <property type="entry name" value="MANEC"/>
    <property type="match status" value="1"/>
</dbReference>
<evidence type="ECO:0000259" key="12">
    <source>
        <dbReference type="PROSITE" id="PS50986"/>
    </source>
</evidence>
<evidence type="ECO:0000256" key="6">
    <source>
        <dbReference type="ARBA" id="ARBA00023157"/>
    </source>
</evidence>
<proteinExistence type="predicted"/>
<dbReference type="PANTHER" id="PTHR46876:SF1">
    <property type="entry name" value="LOW-DENSITY LIPOPROTEIN RECEPTOR-RELATED PROTEIN 11"/>
    <property type="match status" value="1"/>
</dbReference>
<feature type="domain" description="MANSC" evidence="12">
    <location>
        <begin position="29"/>
        <end position="110"/>
    </location>
</feature>
<keyword evidence="2 10" id="KW-0812">Transmembrane</keyword>
<dbReference type="EMBL" id="JYDO01000079">
    <property type="protein sequence ID" value="KRZ72407.1"/>
    <property type="molecule type" value="Genomic_DNA"/>
</dbReference>
<dbReference type="AlphaFoldDB" id="A0A0V1MKU6"/>
<evidence type="ECO:0000256" key="7">
    <source>
        <dbReference type="ARBA" id="ARBA00023180"/>
    </source>
</evidence>
<keyword evidence="13" id="KW-0675">Receptor</keyword>
<evidence type="ECO:0000256" key="9">
    <source>
        <dbReference type="SAM" id="MobiDB-lite"/>
    </source>
</evidence>
<gene>
    <name evidence="13" type="primary">Lrp11</name>
    <name evidence="13" type="ORF">T10_11831</name>
</gene>
<dbReference type="Gene3D" id="4.10.400.10">
    <property type="entry name" value="Low-density Lipoprotein Receptor"/>
    <property type="match status" value="1"/>
</dbReference>
<evidence type="ECO:0000256" key="2">
    <source>
        <dbReference type="ARBA" id="ARBA00022692"/>
    </source>
</evidence>
<dbReference type="InterPro" id="IPR036055">
    <property type="entry name" value="LDL_receptor-like_sf"/>
</dbReference>
<keyword evidence="5 10" id="KW-0472">Membrane</keyword>
<keyword evidence="6 8" id="KW-1015">Disulfide bond</keyword>
<dbReference type="SUPFAM" id="SSF57424">
    <property type="entry name" value="LDL receptor-like module"/>
    <property type="match status" value="1"/>
</dbReference>
<dbReference type="InterPro" id="IPR002172">
    <property type="entry name" value="LDrepeatLR_classA_rpt"/>
</dbReference>
<dbReference type="SMART" id="SM00192">
    <property type="entry name" value="LDLa"/>
    <property type="match status" value="1"/>
</dbReference>